<proteinExistence type="predicted"/>
<evidence type="ECO:0000313" key="1">
    <source>
        <dbReference type="EMBL" id="SDY43019.1"/>
    </source>
</evidence>
<dbReference type="RefSeq" id="WP_092732765.1">
    <property type="nucleotide sequence ID" value="NZ_FNPC01000005.1"/>
</dbReference>
<dbReference type="OrthoDB" id="341228at2157"/>
<sequence>MPATESDDVELVVRLVLDNPGCTAAELAELVAAAGLDPRRTNRLLQAAVRRGDLIVSQSTFWAIRDTFDGFEEI</sequence>
<evidence type="ECO:0008006" key="3">
    <source>
        <dbReference type="Google" id="ProtNLM"/>
    </source>
</evidence>
<keyword evidence="2" id="KW-1185">Reference proteome</keyword>
<protein>
    <recommendedName>
        <fullName evidence="3">MarR family transcriptional regulator</fullName>
    </recommendedName>
</protein>
<evidence type="ECO:0000313" key="2">
    <source>
        <dbReference type="Proteomes" id="UP000199079"/>
    </source>
</evidence>
<accession>A0A1H3JTT5</accession>
<name>A0A1H3JTT5_9EURY</name>
<dbReference type="EMBL" id="FNPC01000005">
    <property type="protein sequence ID" value="SDY43019.1"/>
    <property type="molecule type" value="Genomic_DNA"/>
</dbReference>
<organism evidence="1 2">
    <name type="scientific">Halopenitus persicus</name>
    <dbReference type="NCBI Taxonomy" id="1048396"/>
    <lineage>
        <taxon>Archaea</taxon>
        <taxon>Methanobacteriati</taxon>
        <taxon>Methanobacteriota</taxon>
        <taxon>Stenosarchaea group</taxon>
        <taxon>Halobacteria</taxon>
        <taxon>Halobacteriales</taxon>
        <taxon>Haloferacaceae</taxon>
        <taxon>Halopenitus</taxon>
    </lineage>
</organism>
<dbReference type="AlphaFoldDB" id="A0A1H3JTT5"/>
<gene>
    <name evidence="1" type="ORF">SAMN05216564_105131</name>
</gene>
<reference evidence="2" key="1">
    <citation type="submission" date="2016-10" db="EMBL/GenBank/DDBJ databases">
        <authorList>
            <person name="Varghese N."/>
            <person name="Submissions S."/>
        </authorList>
    </citation>
    <scope>NUCLEOTIDE SEQUENCE [LARGE SCALE GENOMIC DNA]</scope>
    <source>
        <strain evidence="2">DC30,IBRC 10041,KCTC 4046</strain>
    </source>
</reference>
<dbReference type="Proteomes" id="UP000199079">
    <property type="component" value="Unassembled WGS sequence"/>
</dbReference>